<dbReference type="AlphaFoldDB" id="A0A433VGG2"/>
<dbReference type="RefSeq" id="WP_127082422.1">
    <property type="nucleotide sequence ID" value="NZ_RSCL01000009.1"/>
</dbReference>
<sequence length="214" mass="24669">MKYIQKNQEPRSLTDWNIKLGGRTKDWKSFNKSVKSDVYESLLKEQGFICAYCSRPIIRTTCHIEHYRPKSVYKELTFTYTNLIASCQGEDERKPRTPVHCGHKKGAWYDEELMVSPLDPGCETYFRYTGSGEIAPAQGVKEEAAQTTINKLALDIDKLRRLRRTAIDTAIQISEGLEEVEIQQLIQGYQKPDNNGRLTPFCHVIVYTLQKFVL</sequence>
<dbReference type="Gene3D" id="1.10.30.50">
    <property type="match status" value="1"/>
</dbReference>
<evidence type="ECO:0000259" key="1">
    <source>
        <dbReference type="Pfam" id="PF01844"/>
    </source>
</evidence>
<evidence type="ECO:0000313" key="3">
    <source>
        <dbReference type="Proteomes" id="UP000271624"/>
    </source>
</evidence>
<dbReference type="GO" id="GO:0008270">
    <property type="term" value="F:zinc ion binding"/>
    <property type="evidence" value="ECO:0007669"/>
    <property type="project" value="InterPro"/>
</dbReference>
<keyword evidence="3" id="KW-1185">Reference proteome</keyword>
<dbReference type="GO" id="GO:0004519">
    <property type="term" value="F:endonuclease activity"/>
    <property type="evidence" value="ECO:0007669"/>
    <property type="project" value="InterPro"/>
</dbReference>
<dbReference type="EMBL" id="RSCL01000009">
    <property type="protein sequence ID" value="RUT05177.1"/>
    <property type="molecule type" value="Genomic_DNA"/>
</dbReference>
<dbReference type="GO" id="GO:0003676">
    <property type="term" value="F:nucleic acid binding"/>
    <property type="evidence" value="ECO:0007669"/>
    <property type="project" value="InterPro"/>
</dbReference>
<reference evidence="2" key="2">
    <citation type="journal article" date="2019" name="Genome Biol. Evol.">
        <title>Day and night: Metabolic profiles and evolutionary relationships of six axenic non-marine cyanobacteria.</title>
        <authorList>
            <person name="Will S.E."/>
            <person name="Henke P."/>
            <person name="Boedeker C."/>
            <person name="Huang S."/>
            <person name="Brinkmann H."/>
            <person name="Rohde M."/>
            <person name="Jarek M."/>
            <person name="Friedl T."/>
            <person name="Seufert S."/>
            <person name="Schumacher M."/>
            <person name="Overmann J."/>
            <person name="Neumann-Schaal M."/>
            <person name="Petersen J."/>
        </authorList>
    </citation>
    <scope>NUCLEOTIDE SEQUENCE [LARGE SCALE GENOMIC DNA]</scope>
    <source>
        <strain evidence="2">PCC 7102</strain>
    </source>
</reference>
<accession>A0A433VGG2</accession>
<dbReference type="Proteomes" id="UP000271624">
    <property type="component" value="Unassembled WGS sequence"/>
</dbReference>
<dbReference type="Pfam" id="PF01844">
    <property type="entry name" value="HNH"/>
    <property type="match status" value="1"/>
</dbReference>
<evidence type="ECO:0000313" key="2">
    <source>
        <dbReference type="EMBL" id="RUT05177.1"/>
    </source>
</evidence>
<name>A0A433VGG2_9CYAN</name>
<dbReference type="OrthoDB" id="8617719at2"/>
<dbReference type="InterPro" id="IPR013467">
    <property type="entry name" value="HNH78-like"/>
</dbReference>
<protein>
    <recommendedName>
        <fullName evidence="1">HNH domain-containing protein</fullName>
    </recommendedName>
</protein>
<organism evidence="2 3">
    <name type="scientific">Dulcicalothrix desertica PCC 7102</name>
    <dbReference type="NCBI Taxonomy" id="232991"/>
    <lineage>
        <taxon>Bacteria</taxon>
        <taxon>Bacillati</taxon>
        <taxon>Cyanobacteriota</taxon>
        <taxon>Cyanophyceae</taxon>
        <taxon>Nostocales</taxon>
        <taxon>Calotrichaceae</taxon>
        <taxon>Dulcicalothrix</taxon>
    </lineage>
</organism>
<dbReference type="InterPro" id="IPR003615">
    <property type="entry name" value="HNH_nuc"/>
</dbReference>
<reference evidence="2" key="1">
    <citation type="submission" date="2018-12" db="EMBL/GenBank/DDBJ databases">
        <authorList>
            <person name="Will S."/>
            <person name="Neumann-Schaal M."/>
            <person name="Henke P."/>
        </authorList>
    </citation>
    <scope>NUCLEOTIDE SEQUENCE</scope>
    <source>
        <strain evidence="2">PCC 7102</strain>
    </source>
</reference>
<dbReference type="CDD" id="cd00085">
    <property type="entry name" value="HNHc"/>
    <property type="match status" value="1"/>
</dbReference>
<comment type="caution">
    <text evidence="2">The sequence shown here is derived from an EMBL/GenBank/DDBJ whole genome shotgun (WGS) entry which is preliminary data.</text>
</comment>
<dbReference type="NCBIfam" id="TIGR02646">
    <property type="entry name" value="retron system putative HNH endonuclease"/>
    <property type="match status" value="1"/>
</dbReference>
<dbReference type="InterPro" id="IPR002711">
    <property type="entry name" value="HNH"/>
</dbReference>
<feature type="domain" description="HNH" evidence="1">
    <location>
        <begin position="50"/>
        <end position="88"/>
    </location>
</feature>
<proteinExistence type="predicted"/>
<gene>
    <name evidence="2" type="ORF">DSM106972_039980</name>
</gene>